<comment type="caution">
    <text evidence="1">The sequence shown here is derived from an EMBL/GenBank/DDBJ whole genome shotgun (WGS) entry which is preliminary data.</text>
</comment>
<gene>
    <name evidence="1" type="ORF">EV193_115144</name>
</gene>
<name>A0A4Q7KD41_9PSEU</name>
<dbReference type="EMBL" id="SGWQ01000015">
    <property type="protein sequence ID" value="RZS31265.1"/>
    <property type="molecule type" value="Genomic_DNA"/>
</dbReference>
<evidence type="ECO:0000313" key="2">
    <source>
        <dbReference type="Proteomes" id="UP000294257"/>
    </source>
</evidence>
<sequence length="61" mass="6669">MDDIAWVDTRSCTLPSVEQPLRVAEFDALFAESLIVEVPPARTDVLDGLAARAASVPRSWL</sequence>
<organism evidence="1 2">
    <name type="scientific">Herbihabitans rhizosphaerae</name>
    <dbReference type="NCBI Taxonomy" id="1872711"/>
    <lineage>
        <taxon>Bacteria</taxon>
        <taxon>Bacillati</taxon>
        <taxon>Actinomycetota</taxon>
        <taxon>Actinomycetes</taxon>
        <taxon>Pseudonocardiales</taxon>
        <taxon>Pseudonocardiaceae</taxon>
        <taxon>Herbihabitans</taxon>
    </lineage>
</organism>
<dbReference type="AlphaFoldDB" id="A0A4Q7KD41"/>
<dbReference type="OrthoDB" id="8421706at2"/>
<proteinExistence type="predicted"/>
<dbReference type="RefSeq" id="WP_130348401.1">
    <property type="nucleotide sequence ID" value="NZ_SGWQ01000015.1"/>
</dbReference>
<keyword evidence="2" id="KW-1185">Reference proteome</keyword>
<reference evidence="1 2" key="1">
    <citation type="submission" date="2019-02" db="EMBL/GenBank/DDBJ databases">
        <title>Genomic Encyclopedia of Type Strains, Phase IV (KMG-IV): sequencing the most valuable type-strain genomes for metagenomic binning, comparative biology and taxonomic classification.</title>
        <authorList>
            <person name="Goeker M."/>
        </authorList>
    </citation>
    <scope>NUCLEOTIDE SEQUENCE [LARGE SCALE GENOMIC DNA]</scope>
    <source>
        <strain evidence="1 2">DSM 101727</strain>
    </source>
</reference>
<evidence type="ECO:0000313" key="1">
    <source>
        <dbReference type="EMBL" id="RZS31265.1"/>
    </source>
</evidence>
<accession>A0A4Q7KD41</accession>
<protein>
    <submittedName>
        <fullName evidence="1">Uncharacterized protein</fullName>
    </submittedName>
</protein>
<dbReference type="Proteomes" id="UP000294257">
    <property type="component" value="Unassembled WGS sequence"/>
</dbReference>